<name>A0A4S8P919_9ACTN</name>
<comment type="caution">
    <text evidence="3">The sequence shown here is derived from an EMBL/GenBank/DDBJ whole genome shotgun (WGS) entry which is preliminary data.</text>
</comment>
<gene>
    <name evidence="3" type="ORF">E9998_17205</name>
</gene>
<feature type="compositionally biased region" description="Acidic residues" evidence="1">
    <location>
        <begin position="128"/>
        <end position="145"/>
    </location>
</feature>
<dbReference type="Proteomes" id="UP000305792">
    <property type="component" value="Unassembled WGS sequence"/>
</dbReference>
<feature type="compositionally biased region" description="Low complexity" evidence="1">
    <location>
        <begin position="117"/>
        <end position="127"/>
    </location>
</feature>
<sequence>MSQQRRNDAAEAEVGRVLWQSSHDYPDLPDQVAGRLDRVLDSLPAADTLHSAAPARERPFDRWAERLRPKRVRYAVLSATAAVLVTVGAVAAAVQLVSDPGASDMGASSEVQAEQDAGGAAPEATGGTEEEEELGAETNAEEPAIDSEGIAGVETFATGADYDADADLLAALRSLGDGSSTGAVPPELSDLAAGGDFWRQCEEAIVERFEGLVVAVDFARYESEPALIVLLVSDEGDAAVALTPACGEGVVETLAVQP</sequence>
<dbReference type="EMBL" id="STGX01000013">
    <property type="protein sequence ID" value="THV26730.1"/>
    <property type="molecule type" value="Genomic_DNA"/>
</dbReference>
<proteinExistence type="predicted"/>
<feature type="transmembrane region" description="Helical" evidence="2">
    <location>
        <begin position="72"/>
        <end position="94"/>
    </location>
</feature>
<evidence type="ECO:0000256" key="2">
    <source>
        <dbReference type="SAM" id="Phobius"/>
    </source>
</evidence>
<keyword evidence="2" id="KW-1133">Transmembrane helix</keyword>
<protein>
    <submittedName>
        <fullName evidence="3">Uncharacterized protein</fullName>
    </submittedName>
</protein>
<reference evidence="3 4" key="1">
    <citation type="journal article" date="2018" name="Int. J. Syst. Evol. Microbiol.">
        <title>Glycomyces paridis sp. nov., isolated from the medicinal plant Paris polyphylla.</title>
        <authorList>
            <person name="Fang X.M."/>
            <person name="Bai J.L."/>
            <person name="Su J."/>
            <person name="Zhao L.L."/>
            <person name="Liu H.Y."/>
            <person name="Ma B.P."/>
            <person name="Zhang Y.Q."/>
            <person name="Yu L.Y."/>
        </authorList>
    </citation>
    <scope>NUCLEOTIDE SEQUENCE [LARGE SCALE GENOMIC DNA]</scope>
    <source>
        <strain evidence="3 4">CPCC 204357</strain>
    </source>
</reference>
<keyword evidence="4" id="KW-1185">Reference proteome</keyword>
<keyword evidence="2" id="KW-0472">Membrane</keyword>
<dbReference type="OrthoDB" id="5183505at2"/>
<evidence type="ECO:0000256" key="1">
    <source>
        <dbReference type="SAM" id="MobiDB-lite"/>
    </source>
</evidence>
<dbReference type="AlphaFoldDB" id="A0A4S8P919"/>
<evidence type="ECO:0000313" key="3">
    <source>
        <dbReference type="EMBL" id="THV26730.1"/>
    </source>
</evidence>
<organism evidence="3 4">
    <name type="scientific">Glycomyces paridis</name>
    <dbReference type="NCBI Taxonomy" id="2126555"/>
    <lineage>
        <taxon>Bacteria</taxon>
        <taxon>Bacillati</taxon>
        <taxon>Actinomycetota</taxon>
        <taxon>Actinomycetes</taxon>
        <taxon>Glycomycetales</taxon>
        <taxon>Glycomycetaceae</taxon>
        <taxon>Glycomyces</taxon>
    </lineage>
</organism>
<feature type="region of interest" description="Disordered" evidence="1">
    <location>
        <begin position="101"/>
        <end position="147"/>
    </location>
</feature>
<evidence type="ECO:0000313" key="4">
    <source>
        <dbReference type="Proteomes" id="UP000305792"/>
    </source>
</evidence>
<keyword evidence="2" id="KW-0812">Transmembrane</keyword>
<accession>A0A4S8P919</accession>
<dbReference type="RefSeq" id="WP_136530927.1">
    <property type="nucleotide sequence ID" value="NZ_STGX01000013.1"/>
</dbReference>